<dbReference type="SUPFAM" id="SSF53335">
    <property type="entry name" value="S-adenosyl-L-methionine-dependent methyltransferases"/>
    <property type="match status" value="1"/>
</dbReference>
<dbReference type="PANTHER" id="PTHR43861:SF3">
    <property type="entry name" value="PUTATIVE (AFU_ORTHOLOGUE AFUA_2G14390)-RELATED"/>
    <property type="match status" value="1"/>
</dbReference>
<dbReference type="RefSeq" id="WP_169527518.1">
    <property type="nucleotide sequence ID" value="NZ_JAAMPU010000105.1"/>
</dbReference>
<dbReference type="InterPro" id="IPR029063">
    <property type="entry name" value="SAM-dependent_MTases_sf"/>
</dbReference>
<accession>A0A972FNC2</accession>
<dbReference type="EMBL" id="JAAMPU010000105">
    <property type="protein sequence ID" value="NMH28420.1"/>
    <property type="molecule type" value="Genomic_DNA"/>
</dbReference>
<proteinExistence type="predicted"/>
<sequence>MTKTIYLSTKDHSVSGEIFDLEYNSESDLLKTIPQPPESQLGNYYQSEDYISHTDSKRTLFEKVYHWVRSFALKSKLNLIQPWKAANSRLLDIGAGTGDFLSEATKSGWQTTGFEPSESARKIALGKEVTLTDDLKNLPDSSFDAITMWHVLEHVPDVDVQILELKRLLKPTGILVIAVPNFKSYDAKIYGSFWAAYDVPRHLTHFSRQSISRLFANHHMELIKYKPMWFDAFYVSLLSEKYRSGSMKPIKSLFNGLISNIKGCFSGEFSSHIYLIRHKA</sequence>
<dbReference type="AlphaFoldDB" id="A0A972FNC2"/>
<dbReference type="Gene3D" id="3.40.50.150">
    <property type="entry name" value="Vaccinia Virus protein VP39"/>
    <property type="match status" value="1"/>
</dbReference>
<dbReference type="Pfam" id="PF13489">
    <property type="entry name" value="Methyltransf_23"/>
    <property type="match status" value="1"/>
</dbReference>
<dbReference type="PANTHER" id="PTHR43861">
    <property type="entry name" value="TRANS-ACONITATE 2-METHYLTRANSFERASE-RELATED"/>
    <property type="match status" value="1"/>
</dbReference>
<name>A0A972FNC2_9FLAO</name>
<comment type="caution">
    <text evidence="2">The sequence shown here is derived from an EMBL/GenBank/DDBJ whole genome shotgun (WGS) entry which is preliminary data.</text>
</comment>
<evidence type="ECO:0000313" key="3">
    <source>
        <dbReference type="Proteomes" id="UP000712080"/>
    </source>
</evidence>
<reference evidence="2" key="1">
    <citation type="submission" date="2020-02" db="EMBL/GenBank/DDBJ databases">
        <title>Flavobacterium sp. genome.</title>
        <authorList>
            <person name="Jung H.S."/>
            <person name="Baek J.H."/>
            <person name="Jeon C.O."/>
        </authorList>
    </citation>
    <scope>NUCLEOTIDE SEQUENCE</scope>
    <source>
        <strain evidence="2">SE-s28</strain>
    </source>
</reference>
<dbReference type="GO" id="GO:0008168">
    <property type="term" value="F:methyltransferase activity"/>
    <property type="evidence" value="ECO:0007669"/>
    <property type="project" value="UniProtKB-KW"/>
</dbReference>
<keyword evidence="3" id="KW-1185">Reference proteome</keyword>
<evidence type="ECO:0000313" key="2">
    <source>
        <dbReference type="EMBL" id="NMH28420.1"/>
    </source>
</evidence>
<gene>
    <name evidence="2" type="ORF">G6047_10285</name>
</gene>
<organism evidence="2 3">
    <name type="scientific">Flavobacterium silvaticum</name>
    <dbReference type="NCBI Taxonomy" id="1852020"/>
    <lineage>
        <taxon>Bacteria</taxon>
        <taxon>Pseudomonadati</taxon>
        <taxon>Bacteroidota</taxon>
        <taxon>Flavobacteriia</taxon>
        <taxon>Flavobacteriales</taxon>
        <taxon>Flavobacteriaceae</taxon>
        <taxon>Flavobacterium</taxon>
    </lineage>
</organism>
<dbReference type="CDD" id="cd02440">
    <property type="entry name" value="AdoMet_MTases"/>
    <property type="match status" value="1"/>
</dbReference>
<keyword evidence="1" id="KW-0808">Transferase</keyword>
<protein>
    <submittedName>
        <fullName evidence="2">Class I SAM-dependent methyltransferase</fullName>
    </submittedName>
</protein>
<evidence type="ECO:0000256" key="1">
    <source>
        <dbReference type="ARBA" id="ARBA00022679"/>
    </source>
</evidence>
<dbReference type="GO" id="GO:0032259">
    <property type="term" value="P:methylation"/>
    <property type="evidence" value="ECO:0007669"/>
    <property type="project" value="UniProtKB-KW"/>
</dbReference>
<keyword evidence="2" id="KW-0489">Methyltransferase</keyword>
<dbReference type="Proteomes" id="UP000712080">
    <property type="component" value="Unassembled WGS sequence"/>
</dbReference>